<reference evidence="3 4" key="1">
    <citation type="journal article" date="2013" name="BMC Genomics">
        <title>Genomics-driven discovery of the pneumocandin biosynthetic gene cluster in the fungus Glarea lozoyensis.</title>
        <authorList>
            <person name="Chen L."/>
            <person name="Yue Q."/>
            <person name="Zhang X."/>
            <person name="Xiang M."/>
            <person name="Wang C."/>
            <person name="Li S."/>
            <person name="Che Y."/>
            <person name="Ortiz-Lopez F.J."/>
            <person name="Bills G.F."/>
            <person name="Liu X."/>
            <person name="An Z."/>
        </authorList>
    </citation>
    <scope>NUCLEOTIDE SEQUENCE [LARGE SCALE GENOMIC DNA]</scope>
    <source>
        <strain evidence="4">ATCC 20868 / MF5171</strain>
    </source>
</reference>
<dbReference type="PANTHER" id="PTHR47643:SF2">
    <property type="entry name" value="TPR DOMAIN PROTEIN (AFU_ORTHOLOGUE AFUA_5G12710)"/>
    <property type="match status" value="1"/>
</dbReference>
<dbReference type="InterPro" id="IPR046341">
    <property type="entry name" value="SET_dom_sf"/>
</dbReference>
<name>S3E7R5_GLAL2</name>
<dbReference type="OMA" id="HATWIGP"/>
<feature type="domain" description="SET" evidence="2">
    <location>
        <begin position="351"/>
        <end position="540"/>
    </location>
</feature>
<evidence type="ECO:0000313" key="4">
    <source>
        <dbReference type="Proteomes" id="UP000016922"/>
    </source>
</evidence>
<dbReference type="Proteomes" id="UP000016922">
    <property type="component" value="Unassembled WGS sequence"/>
</dbReference>
<dbReference type="InterPro" id="IPR011990">
    <property type="entry name" value="TPR-like_helical_dom_sf"/>
</dbReference>
<dbReference type="SMART" id="SM00028">
    <property type="entry name" value="TPR"/>
    <property type="match status" value="2"/>
</dbReference>
<dbReference type="PROSITE" id="PS50280">
    <property type="entry name" value="SET"/>
    <property type="match status" value="1"/>
</dbReference>
<dbReference type="PANTHER" id="PTHR47643">
    <property type="entry name" value="TPR DOMAIN PROTEIN (AFU_ORTHOLOGUE AFUA_5G12710)"/>
    <property type="match status" value="1"/>
</dbReference>
<dbReference type="SUPFAM" id="SSF48452">
    <property type="entry name" value="TPR-like"/>
    <property type="match status" value="1"/>
</dbReference>
<feature type="repeat" description="TPR" evidence="1">
    <location>
        <begin position="274"/>
        <end position="307"/>
    </location>
</feature>
<dbReference type="CDD" id="cd20071">
    <property type="entry name" value="SET_SMYD"/>
    <property type="match status" value="1"/>
</dbReference>
<accession>S3E7R5</accession>
<dbReference type="OrthoDB" id="438641at2759"/>
<dbReference type="Gene3D" id="1.25.40.10">
    <property type="entry name" value="Tetratricopeptide repeat domain"/>
    <property type="match status" value="1"/>
</dbReference>
<keyword evidence="1" id="KW-0802">TPR repeat</keyword>
<dbReference type="PROSITE" id="PS50005">
    <property type="entry name" value="TPR"/>
    <property type="match status" value="1"/>
</dbReference>
<dbReference type="InterPro" id="IPR019734">
    <property type="entry name" value="TPR_rpt"/>
</dbReference>
<organism evidence="3 4">
    <name type="scientific">Glarea lozoyensis (strain ATCC 20868 / MF5171)</name>
    <dbReference type="NCBI Taxonomy" id="1116229"/>
    <lineage>
        <taxon>Eukaryota</taxon>
        <taxon>Fungi</taxon>
        <taxon>Dikarya</taxon>
        <taxon>Ascomycota</taxon>
        <taxon>Pezizomycotina</taxon>
        <taxon>Leotiomycetes</taxon>
        <taxon>Helotiales</taxon>
        <taxon>Helotiaceae</taxon>
        <taxon>Glarea</taxon>
    </lineage>
</organism>
<dbReference type="KEGG" id="glz:GLAREA_10062"/>
<evidence type="ECO:0000313" key="3">
    <source>
        <dbReference type="EMBL" id="EPE34368.1"/>
    </source>
</evidence>
<dbReference type="eggNOG" id="KOG2084">
    <property type="taxonomic scope" value="Eukaryota"/>
</dbReference>
<protein>
    <submittedName>
        <fullName evidence="3">SET</fullName>
    </submittedName>
</protein>
<keyword evidence="4" id="KW-1185">Reference proteome</keyword>
<dbReference type="SMART" id="SM00317">
    <property type="entry name" value="SET"/>
    <property type="match status" value="1"/>
</dbReference>
<dbReference type="InterPro" id="IPR053209">
    <property type="entry name" value="Gramillin-biosynth_MTr"/>
</dbReference>
<evidence type="ECO:0000259" key="2">
    <source>
        <dbReference type="PROSITE" id="PS50280"/>
    </source>
</evidence>
<evidence type="ECO:0000256" key="1">
    <source>
        <dbReference type="PROSITE-ProRule" id="PRU00339"/>
    </source>
</evidence>
<dbReference type="InterPro" id="IPR001214">
    <property type="entry name" value="SET_dom"/>
</dbReference>
<gene>
    <name evidence="3" type="ORF">GLAREA_10062</name>
</gene>
<dbReference type="Pfam" id="PF00856">
    <property type="entry name" value="SET"/>
    <property type="match status" value="1"/>
</dbReference>
<dbReference type="AlphaFoldDB" id="S3E7R5"/>
<dbReference type="EMBL" id="KE145356">
    <property type="protein sequence ID" value="EPE34368.1"/>
    <property type="molecule type" value="Genomic_DNA"/>
</dbReference>
<proteinExistence type="predicted"/>
<dbReference type="SUPFAM" id="SSF82199">
    <property type="entry name" value="SET domain"/>
    <property type="match status" value="1"/>
</dbReference>
<dbReference type="Gene3D" id="2.170.270.10">
    <property type="entry name" value="SET domain"/>
    <property type="match status" value="1"/>
</dbReference>
<sequence>MAPIPDQLINTYELGPDKERVQHEVSVARTGEKVIQILSTEELIQQHLQNIHHIDECSRDSNTRWAKQITIPNAYAPSMVPLEKLQQIPLSALALETHHRGSFITASTITPAYQFSTTTTLVQDASNTVAVLVLGFQDDSVTPIPQNSTVAIKEPYVKYHESAGWIIRVDHPSDIAVLRGDDPAVTMIMKFVKEKRDVSGEEWRKQGDGAFLEGKFGSAVECYTQALSDSLSKENLHSSQDVYRKRAFANLMSQRYQQAKEDSLASCSGTDLDAKAYFTAGKACYALRSFVESKTYLEKALELNPSDMKARKELNRVLIRLEEHNTGNYDFARMIQEQESNIWLDHADFTSKVEVRPTNYAGRGLFTTKDVEGGELLMCEKAFCLPNQYTGDEASDTVLFNFNNGTRTQKSGQALVFQNLVQQLYKNPEISKVFYDLDSGSYVRNGDEGKVVDGVPVVDAFLVESIRLKNCFSAPKLSRNLLKRNCPAHETNLTTAIWHKASYTNHSCVPNCGRAFIGDFMTLRALHAIPAGTELTHQYSAPDASTLFRREAYLSNWDFDCTCRLCAGEKKIPDENHVKRTELAKKIKAEAMKFSANGRTISMTNVKAIEKMMRKLEDMYEPSIYASLPRLLLVHPSIWLMEASRKANNTSKMVKFAIEVLKNFGFGSKIVDAVNEKVELDWEGGIVNTEVFNSLRNAAEGYDELGRSELAEGCRSAARRMYVVLAGCDVGIEKFFSGNLDN</sequence>
<dbReference type="HOGENOM" id="CLU_009043_2_0_1"/>
<dbReference type="GeneID" id="19469109"/>
<dbReference type="RefSeq" id="XP_008078303.1">
    <property type="nucleotide sequence ID" value="XM_008080112.1"/>
</dbReference>